<dbReference type="Proteomes" id="UP000050902">
    <property type="component" value="Unassembled WGS sequence"/>
</dbReference>
<dbReference type="SMART" id="SM00382">
    <property type="entry name" value="AAA"/>
    <property type="match status" value="1"/>
</dbReference>
<evidence type="ECO:0000313" key="7">
    <source>
        <dbReference type="EMBL" id="KRG60333.1"/>
    </source>
</evidence>
<comment type="caution">
    <text evidence="7">The sequence shown here is derived from an EMBL/GenBank/DDBJ whole genome shotgun (WGS) entry which is preliminary data.</text>
</comment>
<dbReference type="Gene3D" id="3.40.50.300">
    <property type="entry name" value="P-loop containing nucleotide triphosphate hydrolases"/>
    <property type="match status" value="1"/>
</dbReference>
<dbReference type="InterPro" id="IPR003593">
    <property type="entry name" value="AAA+_ATPase"/>
</dbReference>
<dbReference type="InterPro" id="IPR003439">
    <property type="entry name" value="ABC_transporter-like_ATP-bd"/>
</dbReference>
<evidence type="ECO:0000256" key="1">
    <source>
        <dbReference type="ARBA" id="ARBA00005417"/>
    </source>
</evidence>
<evidence type="ECO:0000256" key="2">
    <source>
        <dbReference type="ARBA" id="ARBA00022448"/>
    </source>
</evidence>
<feature type="transmembrane region" description="Helical" evidence="5">
    <location>
        <begin position="130"/>
        <end position="147"/>
    </location>
</feature>
<evidence type="ECO:0000313" key="8">
    <source>
        <dbReference type="Proteomes" id="UP000050902"/>
    </source>
</evidence>
<evidence type="ECO:0000259" key="6">
    <source>
        <dbReference type="PROSITE" id="PS50893"/>
    </source>
</evidence>
<keyword evidence="5" id="KW-0472">Membrane</keyword>
<dbReference type="InterPro" id="IPR027417">
    <property type="entry name" value="P-loop_NTPase"/>
</dbReference>
<sequence>MSENASMESVIRAEGLAKTYAEGRMQTPVFDGLELDIRAGETVAIVGASGAGKSTLLHLLGGLDTPSAGEVYVAGQKMSALSDAERGRLRNSSLGFVYQFHHLLPEFTALENVMMPLLLGEEGGRDYSRGWVASCVALVCFATLASVRSGHWIFLWLALGLLLAGLLGKGLVAYLIGRRKVASARRRATEMLEAVGLGHRLQHKPGELSGGERQRAAVARALVNNPACVLGDEPTGNLDDKTAATVFELMLELNRRHRTSLVLVTHDRSLARKLDRVLELRGARLHPLDPAEV</sequence>
<dbReference type="GO" id="GO:0005524">
    <property type="term" value="F:ATP binding"/>
    <property type="evidence" value="ECO:0007669"/>
    <property type="project" value="UniProtKB-KW"/>
</dbReference>
<keyword evidence="8" id="KW-1185">Reference proteome</keyword>
<evidence type="ECO:0000256" key="5">
    <source>
        <dbReference type="SAM" id="Phobius"/>
    </source>
</evidence>
<comment type="similarity">
    <text evidence="1">Belongs to the ABC transporter superfamily.</text>
</comment>
<dbReference type="PROSITE" id="PS50893">
    <property type="entry name" value="ABC_TRANSPORTER_2"/>
    <property type="match status" value="1"/>
</dbReference>
<keyword evidence="7" id="KW-0449">Lipoprotein</keyword>
<keyword evidence="4 7" id="KW-0067">ATP-binding</keyword>
<protein>
    <submittedName>
        <fullName evidence="7">Lipoprotein ABC transporter ATP-binding protein</fullName>
    </submittedName>
</protein>
<dbReference type="PANTHER" id="PTHR24220">
    <property type="entry name" value="IMPORT ATP-BINDING PROTEIN"/>
    <property type="match status" value="1"/>
</dbReference>
<keyword evidence="2" id="KW-0813">Transport</keyword>
<dbReference type="SUPFAM" id="SSF52540">
    <property type="entry name" value="P-loop containing nucleoside triphosphate hydrolases"/>
    <property type="match status" value="1"/>
</dbReference>
<dbReference type="PROSITE" id="PS00211">
    <property type="entry name" value="ABC_TRANSPORTER_1"/>
    <property type="match status" value="1"/>
</dbReference>
<evidence type="ECO:0000256" key="4">
    <source>
        <dbReference type="ARBA" id="ARBA00022840"/>
    </source>
</evidence>
<organism evidence="7 8">
    <name type="scientific">Stenotrophomonas nitritireducens</name>
    <dbReference type="NCBI Taxonomy" id="83617"/>
    <lineage>
        <taxon>Bacteria</taxon>
        <taxon>Pseudomonadati</taxon>
        <taxon>Pseudomonadota</taxon>
        <taxon>Gammaproteobacteria</taxon>
        <taxon>Lysobacterales</taxon>
        <taxon>Lysobacteraceae</taxon>
        <taxon>Stenotrophomonas</taxon>
    </lineage>
</organism>
<dbReference type="CDD" id="cd03255">
    <property type="entry name" value="ABC_MJ0796_LolCDE_FtsE"/>
    <property type="match status" value="1"/>
</dbReference>
<dbReference type="RefSeq" id="WP_055769385.1">
    <property type="nucleotide sequence ID" value="NZ_LDJG01000003.1"/>
</dbReference>
<reference evidence="7 8" key="1">
    <citation type="submission" date="2015-05" db="EMBL/GenBank/DDBJ databases">
        <title>Genome sequencing and analysis of members of genus Stenotrophomonas.</title>
        <authorList>
            <person name="Patil P.P."/>
            <person name="Midha S."/>
            <person name="Patil P.B."/>
        </authorList>
    </citation>
    <scope>NUCLEOTIDE SEQUENCE [LARGE SCALE GENOMIC DNA]</scope>
    <source>
        <strain evidence="7 8">DSM 12575</strain>
    </source>
</reference>
<keyword evidence="3" id="KW-0547">Nucleotide-binding</keyword>
<evidence type="ECO:0000256" key="3">
    <source>
        <dbReference type="ARBA" id="ARBA00022741"/>
    </source>
</evidence>
<dbReference type="InterPro" id="IPR017911">
    <property type="entry name" value="MacB-like_ATP-bd"/>
</dbReference>
<feature type="domain" description="ABC transporter" evidence="6">
    <location>
        <begin position="11"/>
        <end position="293"/>
    </location>
</feature>
<keyword evidence="5" id="KW-0812">Transmembrane</keyword>
<name>A0ABR5NNM9_9GAMM</name>
<gene>
    <name evidence="7" type="ORF">ABB22_02970</name>
</gene>
<dbReference type="EMBL" id="LDJG01000003">
    <property type="protein sequence ID" value="KRG60333.1"/>
    <property type="molecule type" value="Genomic_DNA"/>
</dbReference>
<keyword evidence="5" id="KW-1133">Transmembrane helix</keyword>
<feature type="transmembrane region" description="Helical" evidence="5">
    <location>
        <begin position="153"/>
        <end position="177"/>
    </location>
</feature>
<dbReference type="PANTHER" id="PTHR24220:SF689">
    <property type="entry name" value="LIPOPROTEIN-RELEASING SYSTEM ATP-BINDING PROTEIN LOLD"/>
    <property type="match status" value="1"/>
</dbReference>
<dbReference type="InterPro" id="IPR015854">
    <property type="entry name" value="ABC_transpr_LolD-like"/>
</dbReference>
<dbReference type="Pfam" id="PF00005">
    <property type="entry name" value="ABC_tran"/>
    <property type="match status" value="1"/>
</dbReference>
<dbReference type="InterPro" id="IPR017871">
    <property type="entry name" value="ABC_transporter-like_CS"/>
</dbReference>
<accession>A0ABR5NNM9</accession>
<proteinExistence type="inferred from homology"/>